<keyword evidence="2" id="KW-0732">Signal</keyword>
<evidence type="ECO:0000313" key="4">
    <source>
        <dbReference type="Proteomes" id="UP000828251"/>
    </source>
</evidence>
<evidence type="ECO:0000256" key="1">
    <source>
        <dbReference type="SAM" id="MobiDB-lite"/>
    </source>
</evidence>
<dbReference type="EMBL" id="JAIQCV010000004">
    <property type="protein sequence ID" value="KAH1107939.1"/>
    <property type="molecule type" value="Genomic_DNA"/>
</dbReference>
<protein>
    <submittedName>
        <fullName evidence="3">Uncharacterized protein</fullName>
    </submittedName>
</protein>
<dbReference type="AlphaFoldDB" id="A0A9D4ADK7"/>
<keyword evidence="4" id="KW-1185">Reference proteome</keyword>
<proteinExistence type="predicted"/>
<accession>A0A9D4ADK7</accession>
<evidence type="ECO:0000256" key="2">
    <source>
        <dbReference type="SAM" id="SignalP"/>
    </source>
</evidence>
<gene>
    <name evidence="3" type="ORF">J1N35_011707</name>
</gene>
<feature type="chain" id="PRO_5038492111" evidence="2">
    <location>
        <begin position="17"/>
        <end position="229"/>
    </location>
</feature>
<dbReference type="Proteomes" id="UP000828251">
    <property type="component" value="Unassembled WGS sequence"/>
</dbReference>
<name>A0A9D4ADK7_9ROSI</name>
<feature type="signal peptide" evidence="2">
    <location>
        <begin position="1"/>
        <end position="16"/>
    </location>
</feature>
<evidence type="ECO:0000313" key="3">
    <source>
        <dbReference type="EMBL" id="KAH1107939.1"/>
    </source>
</evidence>
<feature type="compositionally biased region" description="Polar residues" evidence="1">
    <location>
        <begin position="70"/>
        <end position="83"/>
    </location>
</feature>
<feature type="region of interest" description="Disordered" evidence="1">
    <location>
        <begin position="63"/>
        <end position="99"/>
    </location>
</feature>
<comment type="caution">
    <text evidence="3">The sequence shown here is derived from an EMBL/GenBank/DDBJ whole genome shotgun (WGS) entry which is preliminary data.</text>
</comment>
<organism evidence="3 4">
    <name type="scientific">Gossypium stocksii</name>
    <dbReference type="NCBI Taxonomy" id="47602"/>
    <lineage>
        <taxon>Eukaryota</taxon>
        <taxon>Viridiplantae</taxon>
        <taxon>Streptophyta</taxon>
        <taxon>Embryophyta</taxon>
        <taxon>Tracheophyta</taxon>
        <taxon>Spermatophyta</taxon>
        <taxon>Magnoliopsida</taxon>
        <taxon>eudicotyledons</taxon>
        <taxon>Gunneridae</taxon>
        <taxon>Pentapetalae</taxon>
        <taxon>rosids</taxon>
        <taxon>malvids</taxon>
        <taxon>Malvales</taxon>
        <taxon>Malvaceae</taxon>
        <taxon>Malvoideae</taxon>
        <taxon>Gossypium</taxon>
    </lineage>
</organism>
<sequence>MLAMCFGFWNSHLVWLMTYTFDVDMSLVYDSTSTSYWVNSPVDGVGSSTHSYPQDMDISSILKKAHPKGKTTSGPTKRSSSKISNKRPRLEDSNQETESSECPLLTSSCYAKNFVLTWRVTQQTTYSPIHMFTPPPSENQSPTKALPEIQFLSHPSTPLPDAPSTEAGKIFPCHDLVESVPTSSSLRSIFQQQQSLLPLQLRRLSPLTFHLIPLNALFTHGSSFRNPIY</sequence>
<reference evidence="3 4" key="1">
    <citation type="journal article" date="2021" name="Plant Biotechnol. J.">
        <title>Multi-omics assisted identification of the key and species-specific regulatory components of drought-tolerant mechanisms in Gossypium stocksii.</title>
        <authorList>
            <person name="Yu D."/>
            <person name="Ke L."/>
            <person name="Zhang D."/>
            <person name="Wu Y."/>
            <person name="Sun Y."/>
            <person name="Mei J."/>
            <person name="Sun J."/>
            <person name="Sun Y."/>
        </authorList>
    </citation>
    <scope>NUCLEOTIDE SEQUENCE [LARGE SCALE GENOMIC DNA]</scope>
    <source>
        <strain evidence="4">cv. E1</strain>
        <tissue evidence="3">Leaf</tissue>
    </source>
</reference>